<keyword evidence="1 3" id="KW-0378">Hydrolase</keyword>
<evidence type="ECO:0000313" key="6">
    <source>
        <dbReference type="EMBL" id="GHB77489.1"/>
    </source>
</evidence>
<evidence type="ECO:0000256" key="4">
    <source>
        <dbReference type="SAM" id="SignalP"/>
    </source>
</evidence>
<dbReference type="RefSeq" id="WP_189565768.1">
    <property type="nucleotide sequence ID" value="NZ_BMXF01000003.1"/>
</dbReference>
<protein>
    <recommendedName>
        <fullName evidence="5">Glycoside hydrolase family 5 domain-containing protein</fullName>
    </recommendedName>
</protein>
<feature type="signal peptide" evidence="4">
    <location>
        <begin position="1"/>
        <end position="18"/>
    </location>
</feature>
<gene>
    <name evidence="6" type="ORF">GCM10007390_34560</name>
</gene>
<sequence>MKKLLVLFFVCTVSLSIAQTKMPERWSQAKAEAWYAKQPWLFGSNYNPASAINQLEMFQAETFNPKEIDKELGWAEDLGATTARVYLHDLLWQDSTGFKKRLDQFLDIAAKHKIKPMLVLFDSCWDPFPKLGKQHEPTPGVHNSGWLQSPGADALTDVSQYPRLKAYVQGVVGAFANDPRILLWDVWNEPDNTNDSSYGKNKLKQEPERKREIITRLLPDVFAWARAVNPTQPLSSGTWIFNKNRDVSDPKNWSAMEKIQYENSDILTFHHYNGPAEFEQVIKQLKTQNRPMICTEFMARGNGSKFQTHLPIAKKYNVGMINWGFVAGKTQTYLPWDSWQNPYTNGRVPKIWFHEILKSDGTAIDPEETAAIKKATGK</sequence>
<evidence type="ECO:0000256" key="2">
    <source>
        <dbReference type="ARBA" id="ARBA00023295"/>
    </source>
</evidence>
<keyword evidence="7" id="KW-1185">Reference proteome</keyword>
<dbReference type="Proteomes" id="UP000598271">
    <property type="component" value="Unassembled WGS sequence"/>
</dbReference>
<keyword evidence="2 3" id="KW-0326">Glycosidase</keyword>
<comment type="similarity">
    <text evidence="3">Belongs to the glycosyl hydrolase 5 (cellulase A) family.</text>
</comment>
<keyword evidence="4" id="KW-0732">Signal</keyword>
<reference evidence="6 7" key="1">
    <citation type="journal article" date="2014" name="Int. J. Syst. Evol. Microbiol.">
        <title>Complete genome sequence of Corynebacterium casei LMG S-19264T (=DSM 44701T), isolated from a smear-ripened cheese.</title>
        <authorList>
            <consortium name="US DOE Joint Genome Institute (JGI-PGF)"/>
            <person name="Walter F."/>
            <person name="Albersmeier A."/>
            <person name="Kalinowski J."/>
            <person name="Ruckert C."/>
        </authorList>
    </citation>
    <scope>NUCLEOTIDE SEQUENCE [LARGE SCALE GENOMIC DNA]</scope>
    <source>
        <strain evidence="6 7">KCTC 12866</strain>
    </source>
</reference>
<comment type="caution">
    <text evidence="6">The sequence shown here is derived from an EMBL/GenBank/DDBJ whole genome shotgun (WGS) entry which is preliminary data.</text>
</comment>
<name>A0A8J3D5N2_9BACT</name>
<dbReference type="AlphaFoldDB" id="A0A8J3D5N2"/>
<dbReference type="Gene3D" id="3.20.20.80">
    <property type="entry name" value="Glycosidases"/>
    <property type="match status" value="1"/>
</dbReference>
<dbReference type="GO" id="GO:0000272">
    <property type="term" value="P:polysaccharide catabolic process"/>
    <property type="evidence" value="ECO:0007669"/>
    <property type="project" value="InterPro"/>
</dbReference>
<evidence type="ECO:0000259" key="5">
    <source>
        <dbReference type="Pfam" id="PF00150"/>
    </source>
</evidence>
<dbReference type="GO" id="GO:0004553">
    <property type="term" value="F:hydrolase activity, hydrolyzing O-glycosyl compounds"/>
    <property type="evidence" value="ECO:0007669"/>
    <property type="project" value="InterPro"/>
</dbReference>
<feature type="domain" description="Glycoside hydrolase family 5" evidence="5">
    <location>
        <begin position="141"/>
        <end position="324"/>
    </location>
</feature>
<evidence type="ECO:0000256" key="3">
    <source>
        <dbReference type="RuleBase" id="RU361153"/>
    </source>
</evidence>
<dbReference type="InterPro" id="IPR017853">
    <property type="entry name" value="GH"/>
</dbReference>
<organism evidence="6 7">
    <name type="scientific">Persicitalea jodogahamensis</name>
    <dbReference type="NCBI Taxonomy" id="402147"/>
    <lineage>
        <taxon>Bacteria</taxon>
        <taxon>Pseudomonadati</taxon>
        <taxon>Bacteroidota</taxon>
        <taxon>Cytophagia</taxon>
        <taxon>Cytophagales</taxon>
        <taxon>Spirosomataceae</taxon>
        <taxon>Persicitalea</taxon>
    </lineage>
</organism>
<evidence type="ECO:0000256" key="1">
    <source>
        <dbReference type="ARBA" id="ARBA00022801"/>
    </source>
</evidence>
<proteinExistence type="inferred from homology"/>
<dbReference type="InterPro" id="IPR001547">
    <property type="entry name" value="Glyco_hydro_5"/>
</dbReference>
<dbReference type="SUPFAM" id="SSF51445">
    <property type="entry name" value="(Trans)glycosidases"/>
    <property type="match status" value="1"/>
</dbReference>
<feature type="chain" id="PRO_5035194273" description="Glycoside hydrolase family 5 domain-containing protein" evidence="4">
    <location>
        <begin position="19"/>
        <end position="378"/>
    </location>
</feature>
<dbReference type="EMBL" id="BMXF01000003">
    <property type="protein sequence ID" value="GHB77489.1"/>
    <property type="molecule type" value="Genomic_DNA"/>
</dbReference>
<accession>A0A8J3D5N2</accession>
<dbReference type="Pfam" id="PF00150">
    <property type="entry name" value="Cellulase"/>
    <property type="match status" value="1"/>
</dbReference>
<evidence type="ECO:0000313" key="7">
    <source>
        <dbReference type="Proteomes" id="UP000598271"/>
    </source>
</evidence>